<dbReference type="GO" id="GO:0005615">
    <property type="term" value="C:extracellular space"/>
    <property type="evidence" value="ECO:0007669"/>
    <property type="project" value="TreeGrafter"/>
</dbReference>
<protein>
    <submittedName>
        <fullName evidence="3">Podocan-like</fullName>
    </submittedName>
</protein>
<evidence type="ECO:0000256" key="2">
    <source>
        <dbReference type="ARBA" id="ARBA00022737"/>
    </source>
</evidence>
<dbReference type="Pfam" id="PF13516">
    <property type="entry name" value="LRR_6"/>
    <property type="match status" value="1"/>
</dbReference>
<dbReference type="InterPro" id="IPR032675">
    <property type="entry name" value="LRR_dom_sf"/>
</dbReference>
<dbReference type="SUPFAM" id="SSF52058">
    <property type="entry name" value="L domain-like"/>
    <property type="match status" value="1"/>
</dbReference>
<dbReference type="PANTHER" id="PTHR45712:SF31">
    <property type="entry name" value="PODOCAN"/>
    <property type="match status" value="1"/>
</dbReference>
<reference evidence="3" key="1">
    <citation type="submission" date="2020-04" db="EMBL/GenBank/DDBJ databases">
        <authorList>
            <person name="Neveu A P."/>
        </authorList>
    </citation>
    <scope>NUCLEOTIDE SEQUENCE</scope>
    <source>
        <tissue evidence="3">Whole embryo</tissue>
    </source>
</reference>
<gene>
    <name evidence="3" type="primary">Podnl1</name>
</gene>
<dbReference type="Gene3D" id="3.80.10.10">
    <property type="entry name" value="Ribonuclease Inhibitor"/>
    <property type="match status" value="1"/>
</dbReference>
<keyword evidence="2" id="KW-0677">Repeat</keyword>
<dbReference type="SMART" id="SM00369">
    <property type="entry name" value="LRR_TYP"/>
    <property type="match status" value="3"/>
</dbReference>
<dbReference type="Pfam" id="PF13855">
    <property type="entry name" value="LRR_8"/>
    <property type="match status" value="1"/>
</dbReference>
<dbReference type="EMBL" id="LR789130">
    <property type="protein sequence ID" value="CAB3264992.1"/>
    <property type="molecule type" value="mRNA"/>
</dbReference>
<sequence length="185" mass="21506">MTNHIYRIPPHALARMPLLTHLYLSNNRLTDDGIPDRVFTRNARLKTLDLGENNLTSVPVNLPVNIEHLNLASNRIKAIAKETFLHTPYLKVVHLQDNDLLPETVSRAAFLHLRYLQRIDITWRPRTTQYNLPQGSASERHKRDLSHTWPTKTGWVREKCKSKPSACLNGELVVWPNRKRRRKVS</sequence>
<accession>A0A6F9DNG5</accession>
<dbReference type="InterPro" id="IPR001611">
    <property type="entry name" value="Leu-rich_rpt"/>
</dbReference>
<evidence type="ECO:0000256" key="1">
    <source>
        <dbReference type="ARBA" id="ARBA00022614"/>
    </source>
</evidence>
<organism evidence="3">
    <name type="scientific">Phallusia mammillata</name>
    <dbReference type="NCBI Taxonomy" id="59560"/>
    <lineage>
        <taxon>Eukaryota</taxon>
        <taxon>Metazoa</taxon>
        <taxon>Chordata</taxon>
        <taxon>Tunicata</taxon>
        <taxon>Ascidiacea</taxon>
        <taxon>Phlebobranchia</taxon>
        <taxon>Ascidiidae</taxon>
        <taxon>Phallusia</taxon>
    </lineage>
</organism>
<keyword evidence="1" id="KW-0433">Leucine-rich repeat</keyword>
<dbReference type="InterPro" id="IPR050333">
    <property type="entry name" value="SLRP"/>
</dbReference>
<name>A0A6F9DNG5_9ASCI</name>
<dbReference type="InterPro" id="IPR003591">
    <property type="entry name" value="Leu-rich_rpt_typical-subtyp"/>
</dbReference>
<dbReference type="Pfam" id="PF00560">
    <property type="entry name" value="LRR_1"/>
    <property type="match status" value="1"/>
</dbReference>
<evidence type="ECO:0000313" key="3">
    <source>
        <dbReference type="EMBL" id="CAB3264992.1"/>
    </source>
</evidence>
<proteinExistence type="evidence at transcript level"/>
<dbReference type="PANTHER" id="PTHR45712">
    <property type="entry name" value="AGAP008170-PA"/>
    <property type="match status" value="1"/>
</dbReference>
<dbReference type="PROSITE" id="PS51450">
    <property type="entry name" value="LRR"/>
    <property type="match status" value="1"/>
</dbReference>
<dbReference type="AlphaFoldDB" id="A0A6F9DNG5"/>